<dbReference type="Proteomes" id="UP000199615">
    <property type="component" value="Unassembled WGS sequence"/>
</dbReference>
<accession>A0A1H8RLW7</accession>
<organism evidence="1 2">
    <name type="scientific">Rhodopseudomonas pseudopalustris</name>
    <dbReference type="NCBI Taxonomy" id="1513892"/>
    <lineage>
        <taxon>Bacteria</taxon>
        <taxon>Pseudomonadati</taxon>
        <taxon>Pseudomonadota</taxon>
        <taxon>Alphaproteobacteria</taxon>
        <taxon>Hyphomicrobiales</taxon>
        <taxon>Nitrobacteraceae</taxon>
        <taxon>Rhodopseudomonas</taxon>
    </lineage>
</organism>
<proteinExistence type="predicted"/>
<reference evidence="2" key="1">
    <citation type="submission" date="2016-10" db="EMBL/GenBank/DDBJ databases">
        <authorList>
            <person name="Varghese N."/>
            <person name="Submissions S."/>
        </authorList>
    </citation>
    <scope>NUCLEOTIDE SEQUENCE [LARGE SCALE GENOMIC DNA]</scope>
    <source>
        <strain evidence="2">DSM 123</strain>
    </source>
</reference>
<evidence type="ECO:0000313" key="1">
    <source>
        <dbReference type="EMBL" id="SEO67332.1"/>
    </source>
</evidence>
<dbReference type="AlphaFoldDB" id="A0A1H8RLW7"/>
<dbReference type="EMBL" id="FODT01000004">
    <property type="protein sequence ID" value="SEO67332.1"/>
    <property type="molecule type" value="Genomic_DNA"/>
</dbReference>
<protein>
    <recommendedName>
        <fullName evidence="3">Acetyltransferase (GNAT) family protein</fullName>
    </recommendedName>
</protein>
<evidence type="ECO:0000313" key="2">
    <source>
        <dbReference type="Proteomes" id="UP000199615"/>
    </source>
</evidence>
<gene>
    <name evidence="1" type="ORF">SAMN05444123_10410</name>
</gene>
<dbReference type="RefSeq" id="WP_175557639.1">
    <property type="nucleotide sequence ID" value="NZ_FODT01000004.1"/>
</dbReference>
<evidence type="ECO:0008006" key="3">
    <source>
        <dbReference type="Google" id="ProtNLM"/>
    </source>
</evidence>
<sequence>MARALACLQVVSDNTAGRALYASLGLTTELYRYHYRRASRSSSEL</sequence>
<keyword evidence="2" id="KW-1185">Reference proteome</keyword>
<name>A0A1H8RLW7_9BRAD</name>